<keyword evidence="2" id="KW-0813">Transport</keyword>
<evidence type="ECO:0000256" key="1">
    <source>
        <dbReference type="ARBA" id="ARBA00004417"/>
    </source>
</evidence>
<feature type="domain" description="ABC transporter" evidence="10">
    <location>
        <begin position="268"/>
        <end position="509"/>
    </location>
</feature>
<evidence type="ECO:0000256" key="2">
    <source>
        <dbReference type="ARBA" id="ARBA00022448"/>
    </source>
</evidence>
<dbReference type="Gene3D" id="3.40.50.300">
    <property type="entry name" value="P-loop containing nucleotide triphosphate hydrolases"/>
    <property type="match status" value="2"/>
</dbReference>
<evidence type="ECO:0000256" key="9">
    <source>
        <dbReference type="ARBA" id="ARBA00023136"/>
    </source>
</evidence>
<dbReference type="GO" id="GO:0005524">
    <property type="term" value="F:ATP binding"/>
    <property type="evidence" value="ECO:0007669"/>
    <property type="project" value="UniProtKB-KW"/>
</dbReference>
<dbReference type="InterPro" id="IPR027417">
    <property type="entry name" value="P-loop_NTPase"/>
</dbReference>
<proteinExistence type="predicted"/>
<dbReference type="PANTHER" id="PTHR43790">
    <property type="entry name" value="CARBOHYDRATE TRANSPORT ATP-BINDING PROTEIN MG119-RELATED"/>
    <property type="match status" value="1"/>
</dbReference>
<dbReference type="EMBL" id="CP015085">
    <property type="protein sequence ID" value="ANK03727.1"/>
    <property type="molecule type" value="Genomic_DNA"/>
</dbReference>
<dbReference type="CDD" id="cd03215">
    <property type="entry name" value="ABC_Carb_Monos_II"/>
    <property type="match status" value="1"/>
</dbReference>
<evidence type="ECO:0000256" key="4">
    <source>
        <dbReference type="ARBA" id="ARBA00022597"/>
    </source>
</evidence>
<dbReference type="GO" id="GO:0016887">
    <property type="term" value="F:ATP hydrolysis activity"/>
    <property type="evidence" value="ECO:0007669"/>
    <property type="project" value="InterPro"/>
</dbReference>
<dbReference type="PANTHER" id="PTHR43790:SF9">
    <property type="entry name" value="GALACTOFURANOSE TRANSPORTER ATP-BINDING PROTEIN YTFR"/>
    <property type="match status" value="1"/>
</dbReference>
<evidence type="ECO:0000256" key="6">
    <source>
        <dbReference type="ARBA" id="ARBA00022741"/>
    </source>
</evidence>
<dbReference type="InterPro" id="IPR003439">
    <property type="entry name" value="ABC_transporter-like_ATP-bd"/>
</dbReference>
<gene>
    <name evidence="11" type="ORF">WLH_02466</name>
</gene>
<dbReference type="SUPFAM" id="SSF52540">
    <property type="entry name" value="P-loop containing nucleoside triphosphate hydrolases"/>
    <property type="match status" value="2"/>
</dbReference>
<dbReference type="AlphaFoldDB" id="A0A192CD80"/>
<reference evidence="11 12" key="1">
    <citation type="submission" date="2016-03" db="EMBL/GenBank/DDBJ databases">
        <title>Genome Sequence and Comparative Pathogenic Determinants of Uropathogenic Escherichia coli O25b:H4, a Clinical Isolate from Saudi Arabia.</title>
        <authorList>
            <person name="Alyamani E.A.J."/>
            <person name="Khiyami M.A."/>
            <person name="Booq R.Y."/>
            <person name="Bahwerth F.S."/>
            <person name="Vaisvil B."/>
            <person name="Schmitt D.P."/>
            <person name="Kapatral V."/>
        </authorList>
    </citation>
    <scope>NUCLEOTIDE SEQUENCE [LARGE SCALE GENOMIC DNA]</scope>
    <source>
        <strain evidence="11 12">O25b:H4</strain>
    </source>
</reference>
<dbReference type="FunFam" id="3.40.50.300:FF:000127">
    <property type="entry name" value="Ribose import ATP-binding protein RbsA"/>
    <property type="match status" value="1"/>
</dbReference>
<evidence type="ECO:0000259" key="10">
    <source>
        <dbReference type="PROSITE" id="PS50893"/>
    </source>
</evidence>
<dbReference type="SMART" id="SM00382">
    <property type="entry name" value="AAA"/>
    <property type="match status" value="2"/>
</dbReference>
<dbReference type="GO" id="GO:0005886">
    <property type="term" value="C:plasma membrane"/>
    <property type="evidence" value="ECO:0007669"/>
    <property type="project" value="UniProtKB-SubCell"/>
</dbReference>
<dbReference type="InterPro" id="IPR050107">
    <property type="entry name" value="ABC_carbohydrate_import_ATPase"/>
</dbReference>
<evidence type="ECO:0000256" key="3">
    <source>
        <dbReference type="ARBA" id="ARBA00022475"/>
    </source>
</evidence>
<evidence type="ECO:0000313" key="12">
    <source>
        <dbReference type="Proteomes" id="UP000183316"/>
    </source>
</evidence>
<organism evidence="11 12">
    <name type="scientific">Escherichia coli O25b:H4</name>
    <dbReference type="NCBI Taxonomy" id="941280"/>
    <lineage>
        <taxon>Bacteria</taxon>
        <taxon>Pseudomonadati</taxon>
        <taxon>Pseudomonadota</taxon>
        <taxon>Gammaproteobacteria</taxon>
        <taxon>Enterobacterales</taxon>
        <taxon>Enterobacteriaceae</taxon>
        <taxon>Escherichia</taxon>
    </lineage>
</organism>
<dbReference type="InterPro" id="IPR017871">
    <property type="entry name" value="ABC_transporter-like_CS"/>
</dbReference>
<evidence type="ECO:0000256" key="5">
    <source>
        <dbReference type="ARBA" id="ARBA00022737"/>
    </source>
</evidence>
<feature type="domain" description="ABC transporter" evidence="10">
    <location>
        <begin position="16"/>
        <end position="251"/>
    </location>
</feature>
<protein>
    <submittedName>
        <fullName evidence="11">Ribose transport ATP-binding protein rbsA</fullName>
    </submittedName>
</protein>
<comment type="subcellular location">
    <subcellularLocation>
        <location evidence="1">Cell inner membrane</location>
        <topology evidence="1">Peripheral membrane protein</topology>
    </subcellularLocation>
</comment>
<dbReference type="PATRIC" id="fig|941280.3.peg.2448"/>
<keyword evidence="9" id="KW-0472">Membrane</keyword>
<keyword evidence="4" id="KW-0762">Sugar transport</keyword>
<dbReference type="Proteomes" id="UP000183316">
    <property type="component" value="Chromosome"/>
</dbReference>
<keyword evidence="7 11" id="KW-0067">ATP-binding</keyword>
<dbReference type="CDD" id="cd03216">
    <property type="entry name" value="ABC_Carb_Monos_I"/>
    <property type="match status" value="1"/>
</dbReference>
<evidence type="ECO:0000256" key="7">
    <source>
        <dbReference type="ARBA" id="ARBA00022840"/>
    </source>
</evidence>
<name>A0A192CD80_ECO25</name>
<keyword evidence="8" id="KW-1278">Translocase</keyword>
<evidence type="ECO:0000256" key="8">
    <source>
        <dbReference type="ARBA" id="ARBA00022967"/>
    </source>
</evidence>
<dbReference type="Pfam" id="PF00005">
    <property type="entry name" value="ABC_tran"/>
    <property type="match status" value="2"/>
</dbReference>
<keyword evidence="3" id="KW-1003">Cell membrane</keyword>
<keyword evidence="5" id="KW-0677">Repeat</keyword>
<dbReference type="InterPro" id="IPR003593">
    <property type="entry name" value="AAA+_ATPase"/>
</dbReference>
<keyword evidence="6" id="KW-0547">Nucleotide-binding</keyword>
<accession>A0A192CD80</accession>
<evidence type="ECO:0000313" key="11">
    <source>
        <dbReference type="EMBL" id="ANK03727.1"/>
    </source>
</evidence>
<dbReference type="PROSITE" id="PS00211">
    <property type="entry name" value="ABC_TRANSPORTER_1"/>
    <property type="match status" value="1"/>
</dbReference>
<dbReference type="PROSITE" id="PS50893">
    <property type="entry name" value="ABC_TRANSPORTER_2"/>
    <property type="match status" value="2"/>
</dbReference>
<sequence>MAFCCDTEVIMTDVILDVSHIAKTFGHVQALKDITLSLRKGRVHTLLGENGAGKSTLMKILAGVYPPTQGTITLRGETITINNPQHSRQLGIAIIFQELSLSNNMTVAENIYANNEPRRFGIINDKKMLADCQNLLAELGIPLDPLEMVGNMSMAHRQLVEIAKALSYAADVVIMDEPTSSLSDNEAEILFNIIEKLKQRGCAVIYISHRMDEIMRISDDISVIRDGEYIATHEKKNSDIQHLIAQMVGREMKNIWPARLGEKPDENVPAKLEVKNLSHPSLFKEVSFAVRPGEVLGFFGLVGAGRSDVMKALFGLVSYHGTVLIDGKEVRIANPKQAIDHGIAFVTENRKEEGLVLMHDVNMNTHHVAFQYNASRMGLINHRQEEAKTLQSIARMNTKVSSVHQAVGALSGGNQQKIVLSKWLEKTPRILLLDEPTRGVDVGAKFEIYNVIRQLAAAGTAIILVSSELPEVMALSDRLVVMRNKTIADIYSCENLTQTQVMTAATGVR</sequence>